<accession>A0A5C3QZ97</accession>
<dbReference type="AlphaFoldDB" id="A0A5C3QZ97"/>
<dbReference type="GO" id="GO:0016787">
    <property type="term" value="F:hydrolase activity"/>
    <property type="evidence" value="ECO:0007669"/>
    <property type="project" value="UniProtKB-KW"/>
</dbReference>
<reference evidence="1 2" key="1">
    <citation type="journal article" date="2019" name="Nat. Ecol. Evol.">
        <title>Megaphylogeny resolves global patterns of mushroom evolution.</title>
        <authorList>
            <person name="Varga T."/>
            <person name="Krizsan K."/>
            <person name="Foldi C."/>
            <person name="Dima B."/>
            <person name="Sanchez-Garcia M."/>
            <person name="Sanchez-Ramirez S."/>
            <person name="Szollosi G.J."/>
            <person name="Szarkandi J.G."/>
            <person name="Papp V."/>
            <person name="Albert L."/>
            <person name="Andreopoulos W."/>
            <person name="Angelini C."/>
            <person name="Antonin V."/>
            <person name="Barry K.W."/>
            <person name="Bougher N.L."/>
            <person name="Buchanan P."/>
            <person name="Buyck B."/>
            <person name="Bense V."/>
            <person name="Catcheside P."/>
            <person name="Chovatia M."/>
            <person name="Cooper J."/>
            <person name="Damon W."/>
            <person name="Desjardin D."/>
            <person name="Finy P."/>
            <person name="Geml J."/>
            <person name="Haridas S."/>
            <person name="Hughes K."/>
            <person name="Justo A."/>
            <person name="Karasinski D."/>
            <person name="Kautmanova I."/>
            <person name="Kiss B."/>
            <person name="Kocsube S."/>
            <person name="Kotiranta H."/>
            <person name="LaButti K.M."/>
            <person name="Lechner B.E."/>
            <person name="Liimatainen K."/>
            <person name="Lipzen A."/>
            <person name="Lukacs Z."/>
            <person name="Mihaltcheva S."/>
            <person name="Morgado L.N."/>
            <person name="Niskanen T."/>
            <person name="Noordeloos M.E."/>
            <person name="Ohm R.A."/>
            <person name="Ortiz-Santana B."/>
            <person name="Ovrebo C."/>
            <person name="Racz N."/>
            <person name="Riley R."/>
            <person name="Savchenko A."/>
            <person name="Shiryaev A."/>
            <person name="Soop K."/>
            <person name="Spirin V."/>
            <person name="Szebenyi C."/>
            <person name="Tomsovsky M."/>
            <person name="Tulloss R.E."/>
            <person name="Uehling J."/>
            <person name="Grigoriev I.V."/>
            <person name="Vagvolgyi C."/>
            <person name="Papp T."/>
            <person name="Martin F.M."/>
            <person name="Miettinen O."/>
            <person name="Hibbett D.S."/>
            <person name="Nagy L.G."/>
        </authorList>
    </citation>
    <scope>NUCLEOTIDE SEQUENCE [LARGE SCALE GENOMIC DNA]</scope>
    <source>
        <strain evidence="1 2">CBS 309.79</strain>
    </source>
</reference>
<protein>
    <submittedName>
        <fullName evidence="1">P-loop containing nucleoside triphosphate hydrolase protein</fullName>
    </submittedName>
</protein>
<proteinExistence type="predicted"/>
<dbReference type="OrthoDB" id="6362633at2759"/>
<name>A0A5C3QZ97_9AGAR</name>
<evidence type="ECO:0000313" key="1">
    <source>
        <dbReference type="EMBL" id="TFL06667.1"/>
    </source>
</evidence>
<keyword evidence="2" id="KW-1185">Reference proteome</keyword>
<dbReference type="Proteomes" id="UP000305067">
    <property type="component" value="Unassembled WGS sequence"/>
</dbReference>
<organism evidence="1 2">
    <name type="scientific">Pterulicium gracile</name>
    <dbReference type="NCBI Taxonomy" id="1884261"/>
    <lineage>
        <taxon>Eukaryota</taxon>
        <taxon>Fungi</taxon>
        <taxon>Dikarya</taxon>
        <taxon>Basidiomycota</taxon>
        <taxon>Agaricomycotina</taxon>
        <taxon>Agaricomycetes</taxon>
        <taxon>Agaricomycetidae</taxon>
        <taxon>Agaricales</taxon>
        <taxon>Pleurotineae</taxon>
        <taxon>Pterulaceae</taxon>
        <taxon>Pterulicium</taxon>
    </lineage>
</organism>
<dbReference type="InterPro" id="IPR027417">
    <property type="entry name" value="P-loop_NTPase"/>
</dbReference>
<dbReference type="EMBL" id="ML178815">
    <property type="protein sequence ID" value="TFL06667.1"/>
    <property type="molecule type" value="Genomic_DNA"/>
</dbReference>
<dbReference type="Gene3D" id="3.40.50.300">
    <property type="entry name" value="P-loop containing nucleotide triphosphate hydrolases"/>
    <property type="match status" value="1"/>
</dbReference>
<dbReference type="PANTHER" id="PTHR10285">
    <property type="entry name" value="URIDINE KINASE"/>
    <property type="match status" value="1"/>
</dbReference>
<gene>
    <name evidence="1" type="ORF">BDV98DRAFT_559790</name>
</gene>
<sequence length="235" mass="26046">MDSVARTLALELVNRLEGSSPDSRILVAIAGLPASGKTTLCISLLHHTNAILTERNLSEQAIVVGQDGWHLSRAQLAALPDPQLATERRGIHWTFDAPSYLSFLQSLRLPLSPDAQRITAPAFDHAVKDPSYDALTILPAHRIVIIEGLYVFLNLEIWKDAAVLMDERWLLSVDNDEARRRLIKRHVVTGICRDAAEAQWRADENDLPNGAFVLENMFSPTRVIESTDGLQEIAG</sequence>
<evidence type="ECO:0000313" key="2">
    <source>
        <dbReference type="Proteomes" id="UP000305067"/>
    </source>
</evidence>
<keyword evidence="1" id="KW-0378">Hydrolase</keyword>
<dbReference type="SUPFAM" id="SSF52540">
    <property type="entry name" value="P-loop containing nucleoside triphosphate hydrolases"/>
    <property type="match status" value="1"/>
</dbReference>
<dbReference type="STRING" id="1884261.A0A5C3QZ97"/>